<evidence type="ECO:0000313" key="2">
    <source>
        <dbReference type="Proteomes" id="UP000605970"/>
    </source>
</evidence>
<name>A0A8S9ZEA5_9BILA</name>
<protein>
    <submittedName>
        <fullName evidence="1">Uncharacterized protein</fullName>
    </submittedName>
</protein>
<evidence type="ECO:0000313" key="1">
    <source>
        <dbReference type="EMBL" id="KAF7630017.1"/>
    </source>
</evidence>
<dbReference type="EMBL" id="JABEBT010000132">
    <property type="protein sequence ID" value="KAF7630017.1"/>
    <property type="molecule type" value="Genomic_DNA"/>
</dbReference>
<feature type="non-terminal residue" evidence="1">
    <location>
        <position position="187"/>
    </location>
</feature>
<gene>
    <name evidence="1" type="ORF">Mgra_00009000</name>
</gene>
<dbReference type="OrthoDB" id="5914460at2759"/>
<comment type="caution">
    <text evidence="1">The sequence shown here is derived from an EMBL/GenBank/DDBJ whole genome shotgun (WGS) entry which is preliminary data.</text>
</comment>
<dbReference type="AlphaFoldDB" id="A0A8S9ZEA5"/>
<reference evidence="1" key="1">
    <citation type="journal article" date="2020" name="Ecol. Evol.">
        <title>Genome structure and content of the rice root-knot nematode (Meloidogyne graminicola).</title>
        <authorList>
            <person name="Phan N.T."/>
            <person name="Danchin E.G.J."/>
            <person name="Klopp C."/>
            <person name="Perfus-Barbeoch L."/>
            <person name="Kozlowski D.K."/>
            <person name="Koutsovoulos G.D."/>
            <person name="Lopez-Roques C."/>
            <person name="Bouchez O."/>
            <person name="Zahm M."/>
            <person name="Besnard G."/>
            <person name="Bellafiore S."/>
        </authorList>
    </citation>
    <scope>NUCLEOTIDE SEQUENCE</scope>
    <source>
        <strain evidence="1">VN-18</strain>
    </source>
</reference>
<sequence length="187" mass="21894">KQFNNNNSINLLQQQQQLKLQSNKLFIPKIIIQNNSLINNLNNLIMDQCKHLSQPELIDELKKKGTYNPELMAWDVNGVFHFLDRSIIDQYEKQIKPTKSEEQAMKRNIEALEHLLGELKLHCNVNTQQTLSKLKNINLTKSNHSIISPSIHKGYWDNDLNILMTRQKRNTIFAQNLFNSTFLQNIE</sequence>
<organism evidence="1 2">
    <name type="scientific">Meloidogyne graminicola</name>
    <dbReference type="NCBI Taxonomy" id="189291"/>
    <lineage>
        <taxon>Eukaryota</taxon>
        <taxon>Metazoa</taxon>
        <taxon>Ecdysozoa</taxon>
        <taxon>Nematoda</taxon>
        <taxon>Chromadorea</taxon>
        <taxon>Rhabditida</taxon>
        <taxon>Tylenchina</taxon>
        <taxon>Tylenchomorpha</taxon>
        <taxon>Tylenchoidea</taxon>
        <taxon>Meloidogynidae</taxon>
        <taxon>Meloidogyninae</taxon>
        <taxon>Meloidogyne</taxon>
    </lineage>
</organism>
<dbReference type="Proteomes" id="UP000605970">
    <property type="component" value="Unassembled WGS sequence"/>
</dbReference>
<proteinExistence type="predicted"/>
<keyword evidence="2" id="KW-1185">Reference proteome</keyword>
<accession>A0A8S9ZEA5</accession>